<name>A8MDN2_CALMQ</name>
<sequence length="142" mass="16182">MIQFTVSKRTSIPKDTLWSLVSRVEDYPKYWHGHREVKVIGSSGGKLLVNIRFAFNGPLNHGTAYVELGNYTVTFNFLKGPFKGTHIIKVKDGELTSEWNIKLNPLLTPMSKWIINHFKQGSEHALERIIKDAELIMKTPSS</sequence>
<evidence type="ECO:0000313" key="3">
    <source>
        <dbReference type="Proteomes" id="UP000001137"/>
    </source>
</evidence>
<dbReference type="EMBL" id="CP000852">
    <property type="protein sequence ID" value="ABW01888.1"/>
    <property type="molecule type" value="Genomic_DNA"/>
</dbReference>
<dbReference type="HOGENOM" id="CLU_131895_1_0_2"/>
<gene>
    <name evidence="2" type="ordered locus">Cmaq_1059</name>
</gene>
<dbReference type="InterPro" id="IPR005031">
    <property type="entry name" value="COQ10_START"/>
</dbReference>
<feature type="domain" description="Coenzyme Q-binding protein COQ10 START" evidence="1">
    <location>
        <begin position="12"/>
        <end position="84"/>
    </location>
</feature>
<dbReference type="eggNOG" id="arCOG05400">
    <property type="taxonomic scope" value="Archaea"/>
</dbReference>
<proteinExistence type="predicted"/>
<dbReference type="SUPFAM" id="SSF55961">
    <property type="entry name" value="Bet v1-like"/>
    <property type="match status" value="1"/>
</dbReference>
<evidence type="ECO:0000259" key="1">
    <source>
        <dbReference type="Pfam" id="PF03364"/>
    </source>
</evidence>
<evidence type="ECO:0000313" key="2">
    <source>
        <dbReference type="EMBL" id="ABW01888.1"/>
    </source>
</evidence>
<organism evidence="2 3">
    <name type="scientific">Caldivirga maquilingensis (strain ATCC 700844 / DSM 13496 / JCM 10307 / IC-167)</name>
    <dbReference type="NCBI Taxonomy" id="397948"/>
    <lineage>
        <taxon>Archaea</taxon>
        <taxon>Thermoproteota</taxon>
        <taxon>Thermoprotei</taxon>
        <taxon>Thermoproteales</taxon>
        <taxon>Thermoproteaceae</taxon>
        <taxon>Caldivirga</taxon>
    </lineage>
</organism>
<protein>
    <recommendedName>
        <fullName evidence="1">Coenzyme Q-binding protein COQ10 START domain-containing protein</fullName>
    </recommendedName>
</protein>
<accession>A8MDN2</accession>
<dbReference type="KEGG" id="cma:Cmaq_1059"/>
<dbReference type="Gene3D" id="3.30.530.20">
    <property type="match status" value="1"/>
</dbReference>
<dbReference type="InterPro" id="IPR023393">
    <property type="entry name" value="START-like_dom_sf"/>
</dbReference>
<dbReference type="AlphaFoldDB" id="A8MDN2"/>
<dbReference type="Pfam" id="PF03364">
    <property type="entry name" value="Polyketide_cyc"/>
    <property type="match status" value="1"/>
</dbReference>
<dbReference type="Proteomes" id="UP000001137">
    <property type="component" value="Chromosome"/>
</dbReference>
<keyword evidence="3" id="KW-1185">Reference proteome</keyword>
<dbReference type="GeneID" id="5710097"/>
<reference evidence="2 3" key="1">
    <citation type="submission" date="2007-10" db="EMBL/GenBank/DDBJ databases">
        <title>Complete sequence of Caldivirga maquilingensis IC-167.</title>
        <authorList>
            <consortium name="US DOE Joint Genome Institute"/>
            <person name="Copeland A."/>
            <person name="Lucas S."/>
            <person name="Lapidus A."/>
            <person name="Barry K."/>
            <person name="Glavina del Rio T."/>
            <person name="Dalin E."/>
            <person name="Tice H."/>
            <person name="Pitluck S."/>
            <person name="Saunders E."/>
            <person name="Brettin T."/>
            <person name="Bruce D."/>
            <person name="Detter J.C."/>
            <person name="Han C."/>
            <person name="Schmutz J."/>
            <person name="Larimer F."/>
            <person name="Land M."/>
            <person name="Hauser L."/>
            <person name="Kyrpides N."/>
            <person name="Ivanova N."/>
            <person name="Biddle J.F."/>
            <person name="Zhang Z."/>
            <person name="Fitz-Gibbon S.T."/>
            <person name="Lowe T.M."/>
            <person name="Saltikov C."/>
            <person name="House C.H."/>
            <person name="Richardson P."/>
        </authorList>
    </citation>
    <scope>NUCLEOTIDE SEQUENCE [LARGE SCALE GENOMIC DNA]</scope>
    <source>
        <strain evidence="3">ATCC 700844 / DSM 13496 / JCM 10307 / IC-167</strain>
    </source>
</reference>
<dbReference type="STRING" id="397948.Cmaq_1059"/>
<dbReference type="RefSeq" id="WP_012186107.1">
    <property type="nucleotide sequence ID" value="NC_009954.1"/>
</dbReference>
<dbReference type="OrthoDB" id="7914at2157"/>